<dbReference type="Gene3D" id="1.25.40.20">
    <property type="entry name" value="Ankyrin repeat-containing domain"/>
    <property type="match status" value="1"/>
</dbReference>
<organism evidence="5 6">
    <name type="scientific">Trichoderma gamsii</name>
    <dbReference type="NCBI Taxonomy" id="398673"/>
    <lineage>
        <taxon>Eukaryota</taxon>
        <taxon>Fungi</taxon>
        <taxon>Dikarya</taxon>
        <taxon>Ascomycota</taxon>
        <taxon>Pezizomycotina</taxon>
        <taxon>Sordariomycetes</taxon>
        <taxon>Hypocreomycetidae</taxon>
        <taxon>Hypocreales</taxon>
        <taxon>Hypocreaceae</taxon>
        <taxon>Trichoderma</taxon>
    </lineage>
</organism>
<dbReference type="Pfam" id="PF12796">
    <property type="entry name" value="Ank_2"/>
    <property type="match status" value="2"/>
</dbReference>
<feature type="repeat" description="ANK" evidence="2">
    <location>
        <begin position="845"/>
        <end position="877"/>
    </location>
</feature>
<dbReference type="Gene3D" id="3.40.50.300">
    <property type="entry name" value="P-loop containing nucleotide triphosphate hydrolases"/>
    <property type="match status" value="1"/>
</dbReference>
<dbReference type="InterPro" id="IPR007111">
    <property type="entry name" value="NACHT_NTPase"/>
</dbReference>
<evidence type="ECO:0000313" key="6">
    <source>
        <dbReference type="Proteomes" id="UP000236546"/>
    </source>
</evidence>
<dbReference type="PROSITE" id="PS50297">
    <property type="entry name" value="ANK_REP_REGION"/>
    <property type="match status" value="3"/>
</dbReference>
<dbReference type="InterPro" id="IPR036770">
    <property type="entry name" value="Ankyrin_rpt-contain_sf"/>
</dbReference>
<dbReference type="Pfam" id="PF24883">
    <property type="entry name" value="NPHP3_N"/>
    <property type="match status" value="1"/>
</dbReference>
<dbReference type="InterPro" id="IPR035994">
    <property type="entry name" value="Nucleoside_phosphorylase_sf"/>
</dbReference>
<evidence type="ECO:0000313" key="5">
    <source>
        <dbReference type="EMBL" id="PNP47666.1"/>
    </source>
</evidence>
<keyword evidence="2" id="KW-0040">ANK repeat</keyword>
<dbReference type="GO" id="GO:0009116">
    <property type="term" value="P:nucleoside metabolic process"/>
    <property type="evidence" value="ECO:0007669"/>
    <property type="project" value="InterPro"/>
</dbReference>
<dbReference type="InterPro" id="IPR027417">
    <property type="entry name" value="P-loop_NTPase"/>
</dbReference>
<dbReference type="SUPFAM" id="SSF53167">
    <property type="entry name" value="Purine and uridine phosphorylases"/>
    <property type="match status" value="1"/>
</dbReference>
<keyword evidence="1" id="KW-0677">Repeat</keyword>
<dbReference type="SUPFAM" id="SSF52540">
    <property type="entry name" value="P-loop containing nucleoside triphosphate hydrolases"/>
    <property type="match status" value="1"/>
</dbReference>
<evidence type="ECO:0000256" key="1">
    <source>
        <dbReference type="ARBA" id="ARBA00022737"/>
    </source>
</evidence>
<dbReference type="GO" id="GO:0003824">
    <property type="term" value="F:catalytic activity"/>
    <property type="evidence" value="ECO:0007669"/>
    <property type="project" value="InterPro"/>
</dbReference>
<dbReference type="OrthoDB" id="20872at2759"/>
<accession>A0A2K0TQ55</accession>
<dbReference type="PRINTS" id="PR01415">
    <property type="entry name" value="ANKYRIN"/>
</dbReference>
<dbReference type="PANTHER" id="PTHR46082:SF11">
    <property type="entry name" value="AAA+ ATPASE DOMAIN-CONTAINING PROTEIN-RELATED"/>
    <property type="match status" value="1"/>
</dbReference>
<reference evidence="5 6" key="1">
    <citation type="submission" date="2017-02" db="EMBL/GenBank/DDBJ databases">
        <title>Genomes of Trichoderma spp. with biocontrol activity.</title>
        <authorList>
            <person name="Gardiner D."/>
            <person name="Kazan K."/>
            <person name="Vos C."/>
            <person name="Harvey P."/>
        </authorList>
    </citation>
    <scope>NUCLEOTIDE SEQUENCE [LARGE SCALE GENOMIC DNA]</scope>
    <source>
        <strain evidence="5 6">A5MH</strain>
    </source>
</reference>
<evidence type="ECO:0000256" key="2">
    <source>
        <dbReference type="PROSITE-ProRule" id="PRU00023"/>
    </source>
</evidence>
<dbReference type="InterPro" id="IPR056884">
    <property type="entry name" value="NPHP3-like_N"/>
</dbReference>
<feature type="repeat" description="ANK" evidence="2">
    <location>
        <begin position="878"/>
        <end position="910"/>
    </location>
</feature>
<sequence length="1335" mass="149758">MASRDDYLVGWVCALPVEVEAAKAAFDSIHESLPLDQNSDDSNNYILGNLQGHNVVLAYPNDGVYGEASVASVATQLQASFKSVRFILAVGIAGGVPNTKEDIRLGDVVVSKSKAGWPGVVQFDVNGEQAEDQDQVVHGRASHQPAPLLLTAIGKAETAAIFDESQMPKYVSEIVQKDFVTFAHPGTEQDVLFEPDYDHTATESEEDGCNHCDPDKIRPRQPRETRNPTVHYGLIVSGHSLIRHGASRDKLAHKQGTLCLETEVSGLKDAAKYLVIRGICDYADSHSSKLWHAYAAVTAAAYAKEVLSFIPAVPKTTPLATNSYAEAAPVLDALLLTRPEVDRKSLIALKGRRVDGTCEWLIQHSSYQRWLTDASRPLLWISGGPGKGKTMLAIYITEVLQLNVDAHQDVLLYYFCSNRDKNRNTALTIMRGIIHQWINRHPHLAQYVKNSFEGTETTKYTVSSFVSLWRVFLTLLRQSGSSQVVCVLDGLDECEKESLKQLLDAVGNYLSNSQGKAKPQLKLIFLSRPQPAILEKALSQYEQIKLDASGMEISDDIERYIFAKVAELESEQSLSEEKVAQIQQTLLAGADGTFLWVGFVANELQGRSWDKMNEILHRVPKGLGGVYQRLLQQIDDKEALIPILQWVVLAARPLTLDELTVATGIKASGDLPATEVTRSRLRLCGLLVKIEGRVVNLVHESAKEFFQSDQVNMNGISMFRMGHDTHRTLMRTCLEHVERGYGTPRSIDESSNHDTLLTYASQYWPVHFQHAMDVIDVSSEFSRPFFEVNSHIRDEWWKFYWAQEKNGGNPPSFTLLHLAAYLGNVAWAELLISEHARAISRKDNYGRTPLSWAVNRGHRDMVEFLLDHGARINVKDRSDLTALHVAVTGQHKDIVSVLIDRGARLEIKSEHGDTPLVRAIQANSREIIQILLERGAHVNKLPTPPGVASLKGPTDPMEERVEELLELQEPIFLARYKQASQKVEMVMKALSLSFRFPIIPRLMTLYLKFIAFDRWEHMSVLQELVDENRTDELREWAEQYREFFNQLVFARNPRRLMAMTDLPTQIFQAVAPGDLQALLVIAVLVGSETKLTAVRQGWREGDTITARAFSHWAAIAYNRDAEEYLHYGVREFLNDFDDCIQHGNSREDNVARTVVLLTSHFAMIENKEPKPIEYFSRVIAEFYEGYIGSSHEVELFSDVSHACANELVVISEHHDSDRLLLFLTSILQFAQRSQNQGQDRFLNILPASCLILCQENALAHQWLIGEAIPEAFITLISQQPPGSLQKRACKTLVECLIIRKQYGLAAPSAVMGQRVKQHLHSLPGVENMIKGIDGL</sequence>
<feature type="region of interest" description="Disordered" evidence="3">
    <location>
        <begin position="202"/>
        <end position="225"/>
    </location>
</feature>
<dbReference type="InterPro" id="IPR002110">
    <property type="entry name" value="Ankyrin_rpt"/>
</dbReference>
<feature type="domain" description="NACHT" evidence="4">
    <location>
        <begin position="377"/>
        <end position="529"/>
    </location>
</feature>
<dbReference type="InterPro" id="IPR054471">
    <property type="entry name" value="GPIID_WHD"/>
</dbReference>
<dbReference type="InterPro" id="IPR000845">
    <property type="entry name" value="Nucleoside_phosphorylase_d"/>
</dbReference>
<protein>
    <recommendedName>
        <fullName evidence="4">NACHT domain-containing protein</fullName>
    </recommendedName>
</protein>
<dbReference type="Gene3D" id="3.40.50.1580">
    <property type="entry name" value="Nucleoside phosphorylase domain"/>
    <property type="match status" value="1"/>
</dbReference>
<dbReference type="Pfam" id="PF22939">
    <property type="entry name" value="WHD_GPIID"/>
    <property type="match status" value="1"/>
</dbReference>
<gene>
    <name evidence="5" type="ORF">TGAMA5MH_01489</name>
</gene>
<name>A0A2K0TQ55_9HYPO</name>
<evidence type="ECO:0000259" key="4">
    <source>
        <dbReference type="PROSITE" id="PS50837"/>
    </source>
</evidence>
<dbReference type="PANTHER" id="PTHR46082">
    <property type="entry name" value="ATP/GTP-BINDING PROTEIN-RELATED"/>
    <property type="match status" value="1"/>
</dbReference>
<evidence type="ECO:0000256" key="3">
    <source>
        <dbReference type="SAM" id="MobiDB-lite"/>
    </source>
</evidence>
<dbReference type="SMART" id="SM00248">
    <property type="entry name" value="ANK"/>
    <property type="match status" value="4"/>
</dbReference>
<dbReference type="SUPFAM" id="SSF48403">
    <property type="entry name" value="Ankyrin repeat"/>
    <property type="match status" value="1"/>
</dbReference>
<proteinExistence type="predicted"/>
<dbReference type="Pfam" id="PF01048">
    <property type="entry name" value="PNP_UDP_1"/>
    <property type="match status" value="1"/>
</dbReference>
<dbReference type="InterPro" id="IPR053137">
    <property type="entry name" value="NLR-like"/>
</dbReference>
<feature type="repeat" description="ANK" evidence="2">
    <location>
        <begin position="911"/>
        <end position="943"/>
    </location>
</feature>
<dbReference type="PROSITE" id="PS50088">
    <property type="entry name" value="ANK_REPEAT"/>
    <property type="match status" value="3"/>
</dbReference>
<dbReference type="Proteomes" id="UP000236546">
    <property type="component" value="Unassembled WGS sequence"/>
</dbReference>
<comment type="caution">
    <text evidence="5">The sequence shown here is derived from an EMBL/GenBank/DDBJ whole genome shotgun (WGS) entry which is preliminary data.</text>
</comment>
<dbReference type="PROSITE" id="PS50837">
    <property type="entry name" value="NACHT"/>
    <property type="match status" value="1"/>
</dbReference>
<dbReference type="EMBL" id="MTYH01000013">
    <property type="protein sequence ID" value="PNP47666.1"/>
    <property type="molecule type" value="Genomic_DNA"/>
</dbReference>